<proteinExistence type="predicted"/>
<dbReference type="RefSeq" id="WP_163978097.1">
    <property type="nucleotide sequence ID" value="NZ_JABFOR010000001.1"/>
</dbReference>
<dbReference type="AlphaFoldDB" id="A0AAP7DG16"/>
<sequence length="62" mass="7298">MQRIYQEHEMLLVGKKQEVMIELRRLMMRHGGNTSISELVQQQANRGNFSKKQIAFTSYDAK</sequence>
<comment type="caution">
    <text evidence="1">The sequence shown here is derived from an EMBL/GenBank/DDBJ whole genome shotgun (WGS) entry which is preliminary data.</text>
</comment>
<name>A0AAP7DG16_PAEAL</name>
<dbReference type="Proteomes" id="UP000552038">
    <property type="component" value="Unassembled WGS sequence"/>
</dbReference>
<accession>A0AAP7DG16</accession>
<dbReference type="EMBL" id="JABFOR010000001">
    <property type="protein sequence ID" value="NOJ69113.1"/>
    <property type="molecule type" value="Genomic_DNA"/>
</dbReference>
<gene>
    <name evidence="1" type="ORF">HMI46_00905</name>
</gene>
<evidence type="ECO:0000313" key="2">
    <source>
        <dbReference type="Proteomes" id="UP000552038"/>
    </source>
</evidence>
<reference evidence="1 2" key="1">
    <citation type="submission" date="2020-05" db="EMBL/GenBank/DDBJ databases">
        <title>Whole genome sequencing and identification of novel metabolites from Paenibacillus alvei strain JR949.</title>
        <authorList>
            <person name="Rajendhran J."/>
            <person name="Sree Pranav P."/>
            <person name="Mahalakshmi B."/>
            <person name="Karthikeyan R."/>
        </authorList>
    </citation>
    <scope>NUCLEOTIDE SEQUENCE [LARGE SCALE GENOMIC DNA]</scope>
    <source>
        <strain evidence="1 2">JR949</strain>
    </source>
</reference>
<protein>
    <submittedName>
        <fullName evidence="1">Uncharacterized protein</fullName>
    </submittedName>
</protein>
<evidence type="ECO:0000313" key="1">
    <source>
        <dbReference type="EMBL" id="NOJ69113.1"/>
    </source>
</evidence>
<organism evidence="1 2">
    <name type="scientific">Paenibacillus alvei</name>
    <name type="common">Bacillus alvei</name>
    <dbReference type="NCBI Taxonomy" id="44250"/>
    <lineage>
        <taxon>Bacteria</taxon>
        <taxon>Bacillati</taxon>
        <taxon>Bacillota</taxon>
        <taxon>Bacilli</taxon>
        <taxon>Bacillales</taxon>
        <taxon>Paenibacillaceae</taxon>
        <taxon>Paenibacillus</taxon>
    </lineage>
</organism>